<sequence>MIEKKQGCMYCDEVCEHRDSLMIKICDFEHSKLYLFRDQKNRGRCILAYDGHATDLTDLSEKELNDFNKELMAVANAIHRGFNPDKINYGSYADTVKHLHIHVVPKYIDGPNWNGPFSDANPKYLKDNEYQEIIEIFKKELKK</sequence>
<keyword evidence="4" id="KW-1185">Reference proteome</keyword>
<proteinExistence type="predicted"/>
<dbReference type="AlphaFoldDB" id="A0A662ZCY5"/>
<dbReference type="Gene3D" id="3.30.428.10">
    <property type="entry name" value="HIT-like"/>
    <property type="match status" value="1"/>
</dbReference>
<dbReference type="SUPFAM" id="SSF54197">
    <property type="entry name" value="HIT-like"/>
    <property type="match status" value="1"/>
</dbReference>
<evidence type="ECO:0000256" key="1">
    <source>
        <dbReference type="PROSITE-ProRule" id="PRU00464"/>
    </source>
</evidence>
<feature type="short sequence motif" description="Histidine triad motif" evidence="1">
    <location>
        <begin position="98"/>
        <end position="102"/>
    </location>
</feature>
<evidence type="ECO:0000313" key="4">
    <source>
        <dbReference type="Proteomes" id="UP000243374"/>
    </source>
</evidence>
<dbReference type="Pfam" id="PF01230">
    <property type="entry name" value="HIT"/>
    <property type="match status" value="1"/>
</dbReference>
<keyword evidence="3" id="KW-0378">Hydrolase</keyword>
<name>A0A662ZCY5_9GAMM</name>
<gene>
    <name evidence="3" type="ORF">SAMN04487865_10935</name>
</gene>
<feature type="domain" description="HIT" evidence="2">
    <location>
        <begin position="9"/>
        <end position="113"/>
    </location>
</feature>
<dbReference type="RefSeq" id="WP_074841825.1">
    <property type="nucleotide sequence ID" value="NZ_CP047056.1"/>
</dbReference>
<evidence type="ECO:0000259" key="2">
    <source>
        <dbReference type="PROSITE" id="PS51084"/>
    </source>
</evidence>
<dbReference type="OrthoDB" id="9799145at2"/>
<dbReference type="GO" id="GO:0016787">
    <property type="term" value="F:hydrolase activity"/>
    <property type="evidence" value="ECO:0007669"/>
    <property type="project" value="UniProtKB-KW"/>
</dbReference>
<reference evidence="3 4" key="1">
    <citation type="submission" date="2016-10" db="EMBL/GenBank/DDBJ databases">
        <authorList>
            <person name="Varghese N."/>
            <person name="Submissions S."/>
        </authorList>
    </citation>
    <scope>NUCLEOTIDE SEQUENCE [LARGE SCALE GENOMIC DNA]</scope>
    <source>
        <strain evidence="3 4">22B</strain>
    </source>
</reference>
<dbReference type="EMBL" id="FOSF01000093">
    <property type="protein sequence ID" value="SFK50619.1"/>
    <property type="molecule type" value="Genomic_DNA"/>
</dbReference>
<evidence type="ECO:0000313" key="3">
    <source>
        <dbReference type="EMBL" id="SFK50619.1"/>
    </source>
</evidence>
<accession>A0A662ZCY5</accession>
<dbReference type="PROSITE" id="PS51084">
    <property type="entry name" value="HIT_2"/>
    <property type="match status" value="1"/>
</dbReference>
<dbReference type="Proteomes" id="UP000243374">
    <property type="component" value="Unassembled WGS sequence"/>
</dbReference>
<dbReference type="InterPro" id="IPR036265">
    <property type="entry name" value="HIT-like_sf"/>
</dbReference>
<dbReference type="InterPro" id="IPR011146">
    <property type="entry name" value="HIT-like"/>
</dbReference>
<protein>
    <submittedName>
        <fullName evidence="3">Diadenosine tetraphosphate (Ap4A) hydrolase</fullName>
    </submittedName>
</protein>
<organism evidence="3 4">
    <name type="scientific">Succinivibrio dextrinosolvens</name>
    <dbReference type="NCBI Taxonomy" id="83771"/>
    <lineage>
        <taxon>Bacteria</taxon>
        <taxon>Pseudomonadati</taxon>
        <taxon>Pseudomonadota</taxon>
        <taxon>Gammaproteobacteria</taxon>
        <taxon>Aeromonadales</taxon>
        <taxon>Succinivibrionaceae</taxon>
        <taxon>Succinivibrio</taxon>
    </lineage>
</organism>